<reference evidence="2 3" key="1">
    <citation type="submission" date="2018-08" db="EMBL/GenBank/DDBJ databases">
        <title>Meiothermus terrae DSM 26712 genome sequencing project.</title>
        <authorList>
            <person name="Da Costa M.S."/>
            <person name="Albuquerque L."/>
            <person name="Raposo P."/>
            <person name="Froufe H.J.C."/>
            <person name="Barroso C.S."/>
            <person name="Egas C."/>
        </authorList>
    </citation>
    <scope>NUCLEOTIDE SEQUENCE [LARGE SCALE GENOMIC DNA]</scope>
    <source>
        <strain evidence="2 3">DSM 26712</strain>
    </source>
</reference>
<dbReference type="OrthoDB" id="443538at2"/>
<proteinExistence type="predicted"/>
<feature type="domain" description="Probable transposase IS891/IS1136/IS1341" evidence="1">
    <location>
        <begin position="17"/>
        <end position="75"/>
    </location>
</feature>
<sequence>MRTRRGTLPHFDLTTFVDLGLKHFAVLCTGEKVEHPRHLEKHLTRLKVLQRRLSRKQKGSANYRKARLKVALLHPNHPRKPPTSAVGMKGVALCERRMVVNVIY</sequence>
<accession>A0A399EEY3</accession>
<evidence type="ECO:0000313" key="2">
    <source>
        <dbReference type="EMBL" id="RIH82488.1"/>
    </source>
</evidence>
<evidence type="ECO:0000313" key="3">
    <source>
        <dbReference type="Proteomes" id="UP000265715"/>
    </source>
</evidence>
<comment type="caution">
    <text evidence="2">The sequence shown here is derived from an EMBL/GenBank/DDBJ whole genome shotgun (WGS) entry which is preliminary data.</text>
</comment>
<gene>
    <name evidence="2" type="ORF">Mterra_02651</name>
</gene>
<evidence type="ECO:0000259" key="1">
    <source>
        <dbReference type="Pfam" id="PF01385"/>
    </source>
</evidence>
<dbReference type="AlphaFoldDB" id="A0A399EEY3"/>
<name>A0A399EEY3_9DEIN</name>
<dbReference type="EMBL" id="QXDL01000119">
    <property type="protein sequence ID" value="RIH82488.1"/>
    <property type="molecule type" value="Genomic_DNA"/>
</dbReference>
<organism evidence="2 3">
    <name type="scientific">Calidithermus terrae</name>
    <dbReference type="NCBI Taxonomy" id="1408545"/>
    <lineage>
        <taxon>Bacteria</taxon>
        <taxon>Thermotogati</taxon>
        <taxon>Deinococcota</taxon>
        <taxon>Deinococci</taxon>
        <taxon>Thermales</taxon>
        <taxon>Thermaceae</taxon>
        <taxon>Calidithermus</taxon>
    </lineage>
</organism>
<protein>
    <submittedName>
        <fullName evidence="2">Putative transposase</fullName>
    </submittedName>
</protein>
<dbReference type="InterPro" id="IPR001959">
    <property type="entry name" value="Transposase"/>
</dbReference>
<dbReference type="Pfam" id="PF01385">
    <property type="entry name" value="OrfB_IS605"/>
    <property type="match status" value="1"/>
</dbReference>
<dbReference type="RefSeq" id="WP_119315654.1">
    <property type="nucleotide sequence ID" value="NZ_QXDL01000119.1"/>
</dbReference>
<dbReference type="Proteomes" id="UP000265715">
    <property type="component" value="Unassembled WGS sequence"/>
</dbReference>
<keyword evidence="3" id="KW-1185">Reference proteome</keyword>